<dbReference type="SUPFAM" id="SSF50965">
    <property type="entry name" value="Galactose oxidase, central domain"/>
    <property type="match status" value="1"/>
</dbReference>
<dbReference type="InterPro" id="IPR015202">
    <property type="entry name" value="GO-like_E_set"/>
</dbReference>
<dbReference type="eggNOG" id="ENOG502QPS4">
    <property type="taxonomic scope" value="Eukaryota"/>
</dbReference>
<evidence type="ECO:0000256" key="2">
    <source>
        <dbReference type="SAM" id="SignalP"/>
    </source>
</evidence>
<evidence type="ECO:0000256" key="1">
    <source>
        <dbReference type="ARBA" id="ARBA00022729"/>
    </source>
</evidence>
<reference evidence="6" key="1">
    <citation type="journal article" date="2012" name="Science">
        <title>The Paleozoic origin of enzymatic lignin decomposition reconstructed from 31 fungal genomes.</title>
        <authorList>
            <person name="Floudas D."/>
            <person name="Binder M."/>
            <person name="Riley R."/>
            <person name="Barry K."/>
            <person name="Blanchette R.A."/>
            <person name="Henrissat B."/>
            <person name="Martinez A.T."/>
            <person name="Otillar R."/>
            <person name="Spatafora J.W."/>
            <person name="Yadav J.S."/>
            <person name="Aerts A."/>
            <person name="Benoit I."/>
            <person name="Boyd A."/>
            <person name="Carlson A."/>
            <person name="Copeland A."/>
            <person name="Coutinho P.M."/>
            <person name="de Vries R.P."/>
            <person name="Ferreira P."/>
            <person name="Findley K."/>
            <person name="Foster B."/>
            <person name="Gaskell J."/>
            <person name="Glotzer D."/>
            <person name="Gorecki P."/>
            <person name="Heitman J."/>
            <person name="Hesse C."/>
            <person name="Hori C."/>
            <person name="Igarashi K."/>
            <person name="Jurgens J.A."/>
            <person name="Kallen N."/>
            <person name="Kersten P."/>
            <person name="Kohler A."/>
            <person name="Kuees U."/>
            <person name="Kumar T.K.A."/>
            <person name="Kuo A."/>
            <person name="LaButti K."/>
            <person name="Larrondo L.F."/>
            <person name="Lindquist E."/>
            <person name="Ling A."/>
            <person name="Lombard V."/>
            <person name="Lucas S."/>
            <person name="Lundell T."/>
            <person name="Martin R."/>
            <person name="McLaughlin D.J."/>
            <person name="Morgenstern I."/>
            <person name="Morin E."/>
            <person name="Murat C."/>
            <person name="Nagy L.G."/>
            <person name="Nolan M."/>
            <person name="Ohm R.A."/>
            <person name="Patyshakuliyeva A."/>
            <person name="Rokas A."/>
            <person name="Ruiz-Duenas F.J."/>
            <person name="Sabat G."/>
            <person name="Salamov A."/>
            <person name="Samejima M."/>
            <person name="Schmutz J."/>
            <person name="Slot J.C."/>
            <person name="St John F."/>
            <person name="Stenlid J."/>
            <person name="Sun H."/>
            <person name="Sun S."/>
            <person name="Syed K."/>
            <person name="Tsang A."/>
            <person name="Wiebenga A."/>
            <person name="Young D."/>
            <person name="Pisabarro A."/>
            <person name="Eastwood D.C."/>
            <person name="Martin F."/>
            <person name="Cullen D."/>
            <person name="Grigoriev I.V."/>
            <person name="Hibbett D.S."/>
        </authorList>
    </citation>
    <scope>NUCLEOTIDE SEQUENCE [LARGE SCALE GENOMIC DNA]</scope>
    <source>
        <strain evidence="6">RWD-64-598 SS2</strain>
    </source>
</reference>
<dbReference type="PANTHER" id="PTHR32208">
    <property type="entry name" value="SECRETED PROTEIN-RELATED"/>
    <property type="match status" value="1"/>
</dbReference>
<dbReference type="Gene3D" id="2.60.40.10">
    <property type="entry name" value="Immunoglobulins"/>
    <property type="match status" value="1"/>
</dbReference>
<dbReference type="InterPro" id="IPR014756">
    <property type="entry name" value="Ig_E-set"/>
</dbReference>
<feature type="signal peptide" evidence="2">
    <location>
        <begin position="1"/>
        <end position="17"/>
    </location>
</feature>
<feature type="domain" description="Glyoxal oxidase N-terminal" evidence="3">
    <location>
        <begin position="193"/>
        <end position="475"/>
    </location>
</feature>
<dbReference type="Pfam" id="PF09118">
    <property type="entry name" value="GO-like_E_set"/>
    <property type="match status" value="1"/>
</dbReference>
<accession>R7SDY1</accession>
<sequence length="651" mass="68558">MLGGIAVALGAALPALAQKAGSFMEAGNTQVSAMMMFLGNEEKVYILDKSEGNPGQINGHPAWASVWDINTHQSEPMDIMTNSFCASGMHLPNGSFVTFGGNNAIGVGGATSPDGGKFDSAYGDYDGRKSIRLLNPCTNGDDFSSDDCQWYDDPSVLSMQKLRWYSAAEPLANGTIVLIGGFTSGGYVNRNFPNTDPAYEGGGAEPTYEFFPSLGTPPVMQFMIQTSGLNSYAHSYLMPSGKMLVQANHSTILWDYNTNEETALPDMPNGIVRVYPASGATAMMPLTPENNWIPTLLFCGGTDMPDDYYGDYSWPHYNTWTYPATTDCQQLTPEPQDGSSPKYIKDDPMLQGRTMGQFVTLPDGTMLVINGASNGTAGFANRTLDVQTLDEMPYFESLASGPVTQPAIYNPKAPAGQRWSTAGLGSSNIARMYHSTAILLPDGSVLLAGSNPNLDVQTNVVYPTQYTADIFYPPYFSASVRPSVSGVPQTLSYGGQGFDLTVAKGSYEGGPGANAAAANTTVVLARPGFSTHAMNMGQRHLQLNNTYTVNDDGSFVLHVAQVPPNPNLIQPGPALLFTVVNGIPSNGTMVIVGNGQVANQPTQAAAALPASSTSSGGGSVGGSGNGAFQPSMHKGGVLASITGIIAALAFL</sequence>
<dbReference type="AlphaFoldDB" id="R7SDY1"/>
<dbReference type="InterPro" id="IPR037293">
    <property type="entry name" value="Gal_Oxidase_central_sf"/>
</dbReference>
<dbReference type="SUPFAM" id="SSF81296">
    <property type="entry name" value="E set domains"/>
    <property type="match status" value="1"/>
</dbReference>
<dbReference type="PANTHER" id="PTHR32208:SF21">
    <property type="entry name" value="LOW QUALITY PROTEIN: ALDEHYDE OXIDASE GLOX-LIKE"/>
    <property type="match status" value="1"/>
</dbReference>
<proteinExistence type="predicted"/>
<dbReference type="Gene3D" id="2.130.10.80">
    <property type="entry name" value="Galactose oxidase/kelch, beta-propeller"/>
    <property type="match status" value="1"/>
</dbReference>
<feature type="chain" id="PRO_5004455693" evidence="2">
    <location>
        <begin position="18"/>
        <end position="651"/>
    </location>
</feature>
<dbReference type="InterPro" id="IPR009880">
    <property type="entry name" value="Glyoxal_oxidase_N"/>
</dbReference>
<feature type="domain" description="Galactose oxidase-like Early set" evidence="4">
    <location>
        <begin position="481"/>
        <end position="591"/>
    </location>
</feature>
<dbReference type="KEGG" id="cput:CONPUDRAFT_86064"/>
<gene>
    <name evidence="5" type="ORF">CONPUDRAFT_86064</name>
</gene>
<dbReference type="EMBL" id="JH711595">
    <property type="protein sequence ID" value="EIW74075.1"/>
    <property type="molecule type" value="Genomic_DNA"/>
</dbReference>
<keyword evidence="6" id="KW-1185">Reference proteome</keyword>
<organism evidence="5 6">
    <name type="scientific">Coniophora puteana (strain RWD-64-598)</name>
    <name type="common">Brown rot fungus</name>
    <dbReference type="NCBI Taxonomy" id="741705"/>
    <lineage>
        <taxon>Eukaryota</taxon>
        <taxon>Fungi</taxon>
        <taxon>Dikarya</taxon>
        <taxon>Basidiomycota</taxon>
        <taxon>Agaricomycotina</taxon>
        <taxon>Agaricomycetes</taxon>
        <taxon>Agaricomycetidae</taxon>
        <taxon>Boletales</taxon>
        <taxon>Coniophorineae</taxon>
        <taxon>Coniophoraceae</taxon>
        <taxon>Coniophora</taxon>
    </lineage>
</organism>
<dbReference type="InterPro" id="IPR011043">
    <property type="entry name" value="Gal_Oxase/kelch_b-propeller"/>
</dbReference>
<evidence type="ECO:0000259" key="4">
    <source>
        <dbReference type="Pfam" id="PF09118"/>
    </source>
</evidence>
<protein>
    <submittedName>
        <fullName evidence="5">Glyoxal oxidase</fullName>
    </submittedName>
</protein>
<dbReference type="OrthoDB" id="2019572at2759"/>
<dbReference type="Pfam" id="PF07250">
    <property type="entry name" value="Glyoxal_oxid_N"/>
    <property type="match status" value="1"/>
</dbReference>
<dbReference type="InterPro" id="IPR013783">
    <property type="entry name" value="Ig-like_fold"/>
</dbReference>
<evidence type="ECO:0000259" key="3">
    <source>
        <dbReference type="Pfam" id="PF07250"/>
    </source>
</evidence>
<evidence type="ECO:0000313" key="6">
    <source>
        <dbReference type="Proteomes" id="UP000053558"/>
    </source>
</evidence>
<name>R7SDY1_CONPW</name>
<evidence type="ECO:0000313" key="5">
    <source>
        <dbReference type="EMBL" id="EIW74075.1"/>
    </source>
</evidence>
<dbReference type="Proteomes" id="UP000053558">
    <property type="component" value="Unassembled WGS sequence"/>
</dbReference>
<dbReference type="RefSeq" id="XP_007775786.1">
    <property type="nucleotide sequence ID" value="XM_007777596.1"/>
</dbReference>
<dbReference type="OMA" id="YDAGQEN"/>
<keyword evidence="1 2" id="KW-0732">Signal</keyword>
<dbReference type="CDD" id="cd02851">
    <property type="entry name" value="E_set_GO_C"/>
    <property type="match status" value="1"/>
</dbReference>
<dbReference type="GeneID" id="19211071"/>